<dbReference type="Pfam" id="PF01370">
    <property type="entry name" value="Epimerase"/>
    <property type="match status" value="1"/>
</dbReference>
<dbReference type="SUPFAM" id="SSF51735">
    <property type="entry name" value="NAD(P)-binding Rossmann-fold domains"/>
    <property type="match status" value="1"/>
</dbReference>
<feature type="non-terminal residue" evidence="2">
    <location>
        <position position="52"/>
    </location>
</feature>
<dbReference type="AlphaFoldDB" id="A0A382J182"/>
<evidence type="ECO:0000313" key="2">
    <source>
        <dbReference type="EMBL" id="SVC04843.1"/>
    </source>
</evidence>
<name>A0A382J182_9ZZZZ</name>
<feature type="non-terminal residue" evidence="2">
    <location>
        <position position="1"/>
    </location>
</feature>
<organism evidence="2">
    <name type="scientific">marine metagenome</name>
    <dbReference type="NCBI Taxonomy" id="408172"/>
    <lineage>
        <taxon>unclassified sequences</taxon>
        <taxon>metagenomes</taxon>
        <taxon>ecological metagenomes</taxon>
    </lineage>
</organism>
<dbReference type="EMBL" id="UINC01070581">
    <property type="protein sequence ID" value="SVC04843.1"/>
    <property type="molecule type" value="Genomic_DNA"/>
</dbReference>
<protein>
    <recommendedName>
        <fullName evidence="1">NAD-dependent epimerase/dehydratase domain-containing protein</fullName>
    </recommendedName>
</protein>
<dbReference type="Gene3D" id="3.40.50.720">
    <property type="entry name" value="NAD(P)-binding Rossmann-like Domain"/>
    <property type="match status" value="1"/>
</dbReference>
<evidence type="ECO:0000259" key="1">
    <source>
        <dbReference type="Pfam" id="PF01370"/>
    </source>
</evidence>
<reference evidence="2" key="1">
    <citation type="submission" date="2018-05" db="EMBL/GenBank/DDBJ databases">
        <authorList>
            <person name="Lanie J.A."/>
            <person name="Ng W.-L."/>
            <person name="Kazmierczak K.M."/>
            <person name="Andrzejewski T.M."/>
            <person name="Davidsen T.M."/>
            <person name="Wayne K.J."/>
            <person name="Tettelin H."/>
            <person name="Glass J.I."/>
            <person name="Rusch D."/>
            <person name="Podicherti R."/>
            <person name="Tsui H.-C.T."/>
            <person name="Winkler M.E."/>
        </authorList>
    </citation>
    <scope>NUCLEOTIDE SEQUENCE</scope>
</reference>
<feature type="domain" description="NAD-dependent epimerase/dehydratase" evidence="1">
    <location>
        <begin position="3"/>
        <end position="48"/>
    </location>
</feature>
<dbReference type="InterPro" id="IPR001509">
    <property type="entry name" value="Epimerase_deHydtase"/>
</dbReference>
<proteinExistence type="predicted"/>
<sequence>MNILITGGSGFVGGYVFRYFKEKGYSVKNFDISGDECDPDFIKGSILDFKAV</sequence>
<accession>A0A382J182</accession>
<gene>
    <name evidence="2" type="ORF">METZ01_LOCUS257697</name>
</gene>
<dbReference type="InterPro" id="IPR036291">
    <property type="entry name" value="NAD(P)-bd_dom_sf"/>
</dbReference>